<dbReference type="EMBL" id="PXZO01000016">
    <property type="protein sequence ID" value="PSK11636.1"/>
    <property type="molecule type" value="Genomic_DNA"/>
</dbReference>
<sequence length="176" mass="20146">MDALNLLREFSQKEAKKLSEKKLIASSFITSYSKSIEYIGQILVPCLQLAKLTNGMDESAVNLMSLTLYEKIQMFNRETSNKYVDLTKGINRNIRNADAHLSLRYVPNKDSLELKVRKGGKITLVLIPINKWILEIYPIPGWIIQAYIYSGCLLCLGMINKQLFAEKYDQIFSDSK</sequence>
<dbReference type="GeneID" id="95750321"/>
<evidence type="ECO:0000313" key="2">
    <source>
        <dbReference type="Proteomes" id="UP000241645"/>
    </source>
</evidence>
<comment type="caution">
    <text evidence="1">The sequence shown here is derived from an EMBL/GenBank/DDBJ whole genome shotgun (WGS) entry which is preliminary data.</text>
</comment>
<dbReference type="Proteomes" id="UP000241645">
    <property type="component" value="Unassembled WGS sequence"/>
</dbReference>
<keyword evidence="2" id="KW-1185">Reference proteome</keyword>
<dbReference type="RefSeq" id="WP_106834037.1">
    <property type="nucleotide sequence ID" value="NZ_JARMEW010000044.1"/>
</dbReference>
<proteinExistence type="predicted"/>
<protein>
    <submittedName>
        <fullName evidence="1">Uncharacterized protein</fullName>
    </submittedName>
</protein>
<evidence type="ECO:0000313" key="1">
    <source>
        <dbReference type="EMBL" id="PSK11636.1"/>
    </source>
</evidence>
<organism evidence="1 2">
    <name type="scientific">Brevibacillus porteri</name>
    <dbReference type="NCBI Taxonomy" id="2126350"/>
    <lineage>
        <taxon>Bacteria</taxon>
        <taxon>Bacillati</taxon>
        <taxon>Bacillota</taxon>
        <taxon>Bacilli</taxon>
        <taxon>Bacillales</taxon>
        <taxon>Paenibacillaceae</taxon>
        <taxon>Brevibacillus</taxon>
    </lineage>
</organism>
<accession>A0ABX5FT28</accession>
<reference evidence="1 2" key="1">
    <citation type="submission" date="2018-03" db="EMBL/GenBank/DDBJ databases">
        <title>Brevisbacillus phylogenomics.</title>
        <authorList>
            <person name="Dunlap C."/>
        </authorList>
    </citation>
    <scope>NUCLEOTIDE SEQUENCE [LARGE SCALE GENOMIC DNA]</scope>
    <source>
        <strain evidence="1 2">NRRL B-41110</strain>
    </source>
</reference>
<gene>
    <name evidence="1" type="ORF">C7R92_09300</name>
</gene>
<name>A0ABX5FT28_9BACL</name>